<sequence length="294" mass="33011">MLFGCHTHRVFKWRKRIKNTINSSSSGLVDGLNLNNATSNSSNQLSAGGNETELITFFSTTNFTNITSQVGSIVEIPCTVHNLGEGTVSWIRKKDYHLLTVGLTTYSSDERFSALHLDESEDWPLKIKYVQLRDAGIYECQVTKHPPISIFVRLNVVEARAEISGPSEKYLKPGSVLRLTCRVVENIENPLYIFWYHNNRMINYDSHRGVNVSTEPDNRYSELQISQTTTSHSGNYSCVTNNAVSSSTFVHIFNGENPAELLRDYGSTISPSPNIMLSLLLTIVTYQIFCLCAL</sequence>
<organism evidence="2 3">
    <name type="scientific">Clunio marinus</name>
    <dbReference type="NCBI Taxonomy" id="568069"/>
    <lineage>
        <taxon>Eukaryota</taxon>
        <taxon>Metazoa</taxon>
        <taxon>Ecdysozoa</taxon>
        <taxon>Arthropoda</taxon>
        <taxon>Hexapoda</taxon>
        <taxon>Insecta</taxon>
        <taxon>Pterygota</taxon>
        <taxon>Neoptera</taxon>
        <taxon>Endopterygota</taxon>
        <taxon>Diptera</taxon>
        <taxon>Nematocera</taxon>
        <taxon>Chironomoidea</taxon>
        <taxon>Chironomidae</taxon>
        <taxon>Clunio</taxon>
    </lineage>
</organism>
<dbReference type="STRING" id="568069.A0A1J1IVI8"/>
<dbReference type="InterPro" id="IPR003598">
    <property type="entry name" value="Ig_sub2"/>
</dbReference>
<reference evidence="2 3" key="1">
    <citation type="submission" date="2015-04" db="EMBL/GenBank/DDBJ databases">
        <authorList>
            <person name="Syromyatnikov M.Y."/>
            <person name="Popov V.N."/>
        </authorList>
    </citation>
    <scope>NUCLEOTIDE SEQUENCE [LARGE SCALE GENOMIC DNA]</scope>
</reference>
<dbReference type="PANTHER" id="PTHR23279:SF37">
    <property type="entry name" value="DEFECTIVE PROBOSCIS EXTENSION RESPONSE 13, ISOFORM B"/>
    <property type="match status" value="1"/>
</dbReference>
<dbReference type="OrthoDB" id="5359219at2759"/>
<dbReference type="Proteomes" id="UP000183832">
    <property type="component" value="Unassembled WGS sequence"/>
</dbReference>
<evidence type="ECO:0000313" key="2">
    <source>
        <dbReference type="EMBL" id="CRL04283.1"/>
    </source>
</evidence>
<dbReference type="Pfam" id="PF13927">
    <property type="entry name" value="Ig_3"/>
    <property type="match status" value="1"/>
</dbReference>
<dbReference type="EMBL" id="CVRI01000063">
    <property type="protein sequence ID" value="CRL04283.1"/>
    <property type="molecule type" value="Genomic_DNA"/>
</dbReference>
<dbReference type="GO" id="GO:0050808">
    <property type="term" value="P:synapse organization"/>
    <property type="evidence" value="ECO:0007669"/>
    <property type="project" value="TreeGrafter"/>
</dbReference>
<accession>A0A1J1IVI8</accession>
<dbReference type="CDD" id="cd00096">
    <property type="entry name" value="Ig"/>
    <property type="match status" value="1"/>
</dbReference>
<dbReference type="InterPro" id="IPR037448">
    <property type="entry name" value="Zig-8"/>
</dbReference>
<dbReference type="SMART" id="SM00408">
    <property type="entry name" value="IGc2"/>
    <property type="match status" value="2"/>
</dbReference>
<dbReference type="SMART" id="SM00409">
    <property type="entry name" value="IG"/>
    <property type="match status" value="2"/>
</dbReference>
<dbReference type="InterPro" id="IPR007110">
    <property type="entry name" value="Ig-like_dom"/>
</dbReference>
<dbReference type="SUPFAM" id="SSF48726">
    <property type="entry name" value="Immunoglobulin"/>
    <property type="match status" value="2"/>
</dbReference>
<keyword evidence="3" id="KW-1185">Reference proteome</keyword>
<evidence type="ECO:0000259" key="1">
    <source>
        <dbReference type="PROSITE" id="PS50835"/>
    </source>
</evidence>
<dbReference type="FunFam" id="2.60.40.10:FF:001320">
    <property type="entry name" value="Putative Defective proboscis extension response"/>
    <property type="match status" value="1"/>
</dbReference>
<dbReference type="InterPro" id="IPR003599">
    <property type="entry name" value="Ig_sub"/>
</dbReference>
<dbReference type="Pfam" id="PF07686">
    <property type="entry name" value="V-set"/>
    <property type="match status" value="1"/>
</dbReference>
<dbReference type="InterPro" id="IPR036179">
    <property type="entry name" value="Ig-like_dom_sf"/>
</dbReference>
<dbReference type="Gene3D" id="2.60.40.10">
    <property type="entry name" value="Immunoglobulins"/>
    <property type="match status" value="2"/>
</dbReference>
<dbReference type="AlphaFoldDB" id="A0A1J1IVI8"/>
<dbReference type="InterPro" id="IPR013106">
    <property type="entry name" value="Ig_V-set"/>
</dbReference>
<dbReference type="FunFam" id="2.60.40.10:FF:000129">
    <property type="entry name" value="CLUMA_CG018772, isoform A"/>
    <property type="match status" value="1"/>
</dbReference>
<feature type="domain" description="Ig-like" evidence="1">
    <location>
        <begin position="52"/>
        <end position="143"/>
    </location>
</feature>
<dbReference type="PANTHER" id="PTHR23279">
    <property type="entry name" value="DEFECTIVE PROBOSCIS EXTENSION RESPONSE DPR -RELATED"/>
    <property type="match status" value="1"/>
</dbReference>
<proteinExistence type="predicted"/>
<evidence type="ECO:0000313" key="3">
    <source>
        <dbReference type="Proteomes" id="UP000183832"/>
    </source>
</evidence>
<dbReference type="PROSITE" id="PS50835">
    <property type="entry name" value="IG_LIKE"/>
    <property type="match status" value="2"/>
</dbReference>
<name>A0A1J1IVI8_9DIPT</name>
<feature type="domain" description="Ig-like" evidence="1">
    <location>
        <begin position="146"/>
        <end position="250"/>
    </location>
</feature>
<gene>
    <name evidence="2" type="primary">putative AGAP009183-PA</name>
    <name evidence="2" type="ORF">CLUMA_CG017381</name>
</gene>
<dbReference type="GO" id="GO:0032589">
    <property type="term" value="C:neuron projection membrane"/>
    <property type="evidence" value="ECO:0007669"/>
    <property type="project" value="TreeGrafter"/>
</dbReference>
<dbReference type="InterPro" id="IPR013783">
    <property type="entry name" value="Ig-like_fold"/>
</dbReference>
<protein>
    <submittedName>
        <fullName evidence="2">CLUMA_CG017381, isoform A</fullName>
    </submittedName>
</protein>
<dbReference type="SMART" id="SM00406">
    <property type="entry name" value="IGv"/>
    <property type="match status" value="1"/>
</dbReference>